<evidence type="ECO:0000256" key="4">
    <source>
        <dbReference type="ARBA" id="ARBA00022679"/>
    </source>
</evidence>
<dbReference type="GO" id="GO:0005886">
    <property type="term" value="C:plasma membrane"/>
    <property type="evidence" value="ECO:0007669"/>
    <property type="project" value="UniProtKB-SubCell"/>
</dbReference>
<dbReference type="PANTHER" id="PTHR37316:SF3">
    <property type="entry name" value="TEICHOIC ACID GLYCEROL-PHOSPHATE TRANSFERASE"/>
    <property type="match status" value="1"/>
</dbReference>
<evidence type="ECO:0000256" key="2">
    <source>
        <dbReference type="ARBA" id="ARBA00010488"/>
    </source>
</evidence>
<dbReference type="RefSeq" id="WP_015772118.1">
    <property type="nucleotide sequence ID" value="NC_013174.1"/>
</dbReference>
<dbReference type="Pfam" id="PF00535">
    <property type="entry name" value="Glycos_transf_2"/>
    <property type="match status" value="1"/>
</dbReference>
<dbReference type="InterPro" id="IPR043149">
    <property type="entry name" value="TagF_N"/>
</dbReference>
<dbReference type="Gene3D" id="3.40.50.12580">
    <property type="match status" value="1"/>
</dbReference>
<comment type="similarity">
    <text evidence="2">Belongs to the CDP-glycerol glycerophosphotransferase family.</text>
</comment>
<dbReference type="HOGENOM" id="CLU_003394_1_0_11"/>
<dbReference type="SUPFAM" id="SSF53756">
    <property type="entry name" value="UDP-Glycosyltransferase/glycogen phosphorylase"/>
    <property type="match status" value="1"/>
</dbReference>
<reference evidence="8 9" key="1">
    <citation type="journal article" date="2009" name="Stand. Genomic Sci.">
        <title>Complete genome sequence of Jonesia denitrificans type strain (Prevot 55134).</title>
        <authorList>
            <person name="Pukall R."/>
            <person name="Gehrich-Schroter G."/>
            <person name="Lapidus A."/>
            <person name="Nolan M."/>
            <person name="Glavina Del Rio T."/>
            <person name="Lucas S."/>
            <person name="Chen F."/>
            <person name="Tice H."/>
            <person name="Pitluck S."/>
            <person name="Cheng J.F."/>
            <person name="Copeland A."/>
            <person name="Saunders E."/>
            <person name="Brettin T."/>
            <person name="Detter J.C."/>
            <person name="Bruce D."/>
            <person name="Goodwin L."/>
            <person name="Pati A."/>
            <person name="Ivanova N."/>
            <person name="Mavromatis K."/>
            <person name="Ovchinnikova G."/>
            <person name="Chen A."/>
            <person name="Palaniappan K."/>
            <person name="Land M."/>
            <person name="Hauser L."/>
            <person name="Chang Y.J."/>
            <person name="Jeffries C.D."/>
            <person name="Chain P."/>
            <person name="Goker M."/>
            <person name="Bristow J."/>
            <person name="Eisen J.A."/>
            <person name="Markowitz V."/>
            <person name="Hugenholtz P."/>
            <person name="Kyrpides N.C."/>
            <person name="Klenk H.P."/>
            <person name="Han C."/>
        </authorList>
    </citation>
    <scope>NUCLEOTIDE SEQUENCE [LARGE SCALE GENOMIC DNA]</scope>
    <source>
        <strain evidence="9">ATCC 14870 / DSM 20603 / BCRC 15368 / CIP 55.134 / JCM 11481 / NBRC 15587 / NCTC 10816 / Prevot 55134</strain>
    </source>
</reference>
<dbReference type="SUPFAM" id="SSF53448">
    <property type="entry name" value="Nucleotide-diphospho-sugar transferases"/>
    <property type="match status" value="1"/>
</dbReference>
<dbReference type="Gene3D" id="3.40.50.11820">
    <property type="match status" value="1"/>
</dbReference>
<dbReference type="KEGG" id="jde:Jden_1847"/>
<comment type="subcellular location">
    <subcellularLocation>
        <location evidence="1">Cell membrane</location>
        <topology evidence="1">Peripheral membrane protein</topology>
    </subcellularLocation>
</comment>
<keyword evidence="3" id="KW-1003">Cell membrane</keyword>
<dbReference type="InterPro" id="IPR007554">
    <property type="entry name" value="Glycerophosphate_synth"/>
</dbReference>
<gene>
    <name evidence="8" type="ordered locus">Jden_1847</name>
</gene>
<dbReference type="AlphaFoldDB" id="C7QZJ2"/>
<evidence type="ECO:0000256" key="6">
    <source>
        <dbReference type="ARBA" id="ARBA00023136"/>
    </source>
</evidence>
<dbReference type="EMBL" id="CP001706">
    <property type="protein sequence ID" value="ACV09490.1"/>
    <property type="molecule type" value="Genomic_DNA"/>
</dbReference>
<keyword evidence="6" id="KW-0472">Membrane</keyword>
<dbReference type="GO" id="GO:0019350">
    <property type="term" value="P:teichoic acid biosynthetic process"/>
    <property type="evidence" value="ECO:0007669"/>
    <property type="project" value="UniProtKB-KW"/>
</dbReference>
<dbReference type="eggNOG" id="COG1887">
    <property type="taxonomic scope" value="Bacteria"/>
</dbReference>
<dbReference type="CAZy" id="GT2">
    <property type="family name" value="Glycosyltransferase Family 2"/>
</dbReference>
<dbReference type="PANTHER" id="PTHR37316">
    <property type="entry name" value="TEICHOIC ACID GLYCEROL-PHOSPHATE PRIMASE"/>
    <property type="match status" value="1"/>
</dbReference>
<dbReference type="InterPro" id="IPR001173">
    <property type="entry name" value="Glyco_trans_2-like"/>
</dbReference>
<dbReference type="InterPro" id="IPR029044">
    <property type="entry name" value="Nucleotide-diphossugar_trans"/>
</dbReference>
<evidence type="ECO:0000259" key="7">
    <source>
        <dbReference type="Pfam" id="PF00535"/>
    </source>
</evidence>
<evidence type="ECO:0000313" key="8">
    <source>
        <dbReference type="EMBL" id="ACV09490.1"/>
    </source>
</evidence>
<evidence type="ECO:0000256" key="5">
    <source>
        <dbReference type="ARBA" id="ARBA00022944"/>
    </source>
</evidence>
<feature type="domain" description="Glycosyltransferase 2-like" evidence="7">
    <location>
        <begin position="2"/>
        <end position="141"/>
    </location>
</feature>
<dbReference type="Gene3D" id="3.90.550.10">
    <property type="entry name" value="Spore Coat Polysaccharide Biosynthesis Protein SpsA, Chain A"/>
    <property type="match status" value="1"/>
</dbReference>
<proteinExistence type="inferred from homology"/>
<organism evidence="8 9">
    <name type="scientific">Jonesia denitrificans (strain ATCC 14870 / DSM 20603 / BCRC 15368 / CIP 55.134 / JCM 11481 / NBRC 15587 / NCTC 10816 / Prevot 55134)</name>
    <name type="common">Listeria denitrificans</name>
    <dbReference type="NCBI Taxonomy" id="471856"/>
    <lineage>
        <taxon>Bacteria</taxon>
        <taxon>Bacillati</taxon>
        <taxon>Actinomycetota</taxon>
        <taxon>Actinomycetes</taxon>
        <taxon>Micrococcales</taxon>
        <taxon>Jonesiaceae</taxon>
        <taxon>Jonesia</taxon>
    </lineage>
</organism>
<dbReference type="InterPro" id="IPR051612">
    <property type="entry name" value="Teichoic_Acid_Biosynth"/>
</dbReference>
<name>C7QZJ2_JONDD</name>
<evidence type="ECO:0000256" key="3">
    <source>
        <dbReference type="ARBA" id="ARBA00022475"/>
    </source>
</evidence>
<keyword evidence="4 8" id="KW-0808">Transferase</keyword>
<dbReference type="GO" id="GO:0047355">
    <property type="term" value="F:CDP-glycerol glycerophosphotransferase activity"/>
    <property type="evidence" value="ECO:0007669"/>
    <property type="project" value="InterPro"/>
</dbReference>
<sequence length="1116" mass="127272">MIIPVFNVQDYLDECLDSIATQSLKDIEIIAIDDGSTDTSFDLLKQYAEKEPRLRIFTQENSGLGATRNRGLSLARGRFITFVDSDDTIPHNAYSIMAKTLEKTGSDFVIGQIYRTKGEQEIWPKWSRNLHDTERLKIGIDDFPEILRDFYSPNKLYKKSFWDQNNFKFREGVIFEDQPLITQIFTKAKSFDVITTPTYCWKIREDGTSLSSNLFTEKMLKARIEASKLTVQYLIQESTPSNLEAWQTVFLKWHMMNYLKATLRQDRRTAEYIMELIRVVLAGRDVGSLASVPAQLQLFAELAASNELSAIQQLLLDGLDKPSQVPMVFHAEETVYKPSARLDSGEVVRDVVFTEERAEVNAGIYEYHRSREKLKISGWAFLNEIELNTEDSEIFLVFRHASDGESITVPVHWKPNEKINSIIKSPYCNRINTGWTVELSLDIFGAQLVHRVGMWQLGVNLMVRGRTYATFDVRPALRGVPPKDRYVPINRFTALALAVKSDWFTGIEVVKRALVVVDAVQDRNETSVVLALKNSIVPQRLVLKDRERELDLNFQATPADGFTEVRVKIPHTSSSKIYLESEKGRRYDPFVSSDIANREDGSILSYAGRGGITFPDQFLFHHVTTFKKTTDAINVYLQNKNADFFVFDRSSGEKVAALDSINVNCLSVPMALLRDLPLGRYIVASRYDQDSQFVTVRIANDLQLPEEFLLADRVVSVGYSSQGIQFEIRASSFSSLQSPFALRQAIDGARDRQLDESAIYFQCLKGSDASDSQLSIRNSLLNIDPTLRFIWGVDSDQRFVPQGDSIVIVGTEAWAETLTTSKMVCVNHELPQWFIRKVGQLVVQTYHGHPFKTMGLARWSAQGVCDVEKQRNLNLRRNWTHLVSPSPFATDLYKKQFPLEYEVIETGYPRNDDLIVNAESMRSVTRKELGISESSHVILYMPTWRDYDAISPWRSNVPSFFDWFALSRKLPANAVFLFRGHPSQAASAREFQWPDGILNVTDYPSVNALMAASDSAVLDYSSARFDYLILDKPIFHYVPDWRQYFDVTPGLFDYFDYLPSDWSADEDDLFEFIENSVHLKVTERYSELKATFAPNDDGFAGDRVAAYLYRALNGDA</sequence>
<dbReference type="Pfam" id="PF04464">
    <property type="entry name" value="Glyphos_transf"/>
    <property type="match status" value="1"/>
</dbReference>
<keyword evidence="9" id="KW-1185">Reference proteome</keyword>
<protein>
    <submittedName>
        <fullName evidence="8">Glycosyl transferase family 2</fullName>
    </submittedName>
</protein>
<accession>C7QZJ2</accession>
<dbReference type="CDD" id="cd00761">
    <property type="entry name" value="Glyco_tranf_GTA_type"/>
    <property type="match status" value="1"/>
</dbReference>
<dbReference type="Proteomes" id="UP000000628">
    <property type="component" value="Chromosome"/>
</dbReference>
<evidence type="ECO:0000313" key="9">
    <source>
        <dbReference type="Proteomes" id="UP000000628"/>
    </source>
</evidence>
<keyword evidence="5" id="KW-0777">Teichoic acid biosynthesis</keyword>
<dbReference type="STRING" id="471856.Jden_1847"/>
<evidence type="ECO:0000256" key="1">
    <source>
        <dbReference type="ARBA" id="ARBA00004202"/>
    </source>
</evidence>
<dbReference type="InterPro" id="IPR043148">
    <property type="entry name" value="TagF_C"/>
</dbReference>
<dbReference type="eggNOG" id="COG1216">
    <property type="taxonomic scope" value="Bacteria"/>
</dbReference>